<evidence type="ECO:0000256" key="4">
    <source>
        <dbReference type="ARBA" id="ARBA00022723"/>
    </source>
</evidence>
<dbReference type="InterPro" id="IPR002227">
    <property type="entry name" value="Tyrosinase_Cu-bd"/>
</dbReference>
<dbReference type="GO" id="GO:0042438">
    <property type="term" value="P:melanin biosynthetic process"/>
    <property type="evidence" value="ECO:0007669"/>
    <property type="project" value="UniProtKB-KW"/>
</dbReference>
<feature type="domain" description="Tyrosinase copper-binding" evidence="11">
    <location>
        <begin position="104"/>
        <end position="121"/>
    </location>
</feature>
<dbReference type="PANTHER" id="PTHR11474">
    <property type="entry name" value="TYROSINASE FAMILY MEMBER"/>
    <property type="match status" value="1"/>
</dbReference>
<keyword evidence="8" id="KW-0470">Melanin biosynthesis</keyword>
<dbReference type="Gene3D" id="1.10.1280.10">
    <property type="entry name" value="Di-copper center containing domain from catechol oxidase"/>
    <property type="match status" value="1"/>
</dbReference>
<dbReference type="EMBL" id="MU853340">
    <property type="protein sequence ID" value="KAK4112987.1"/>
    <property type="molecule type" value="Genomic_DNA"/>
</dbReference>
<comment type="catalytic activity">
    <reaction evidence="9">
        <text>2 L-dopa + O2 = 2 L-dopaquinone + 2 H2O</text>
        <dbReference type="Rhea" id="RHEA:34287"/>
        <dbReference type="ChEBI" id="CHEBI:15377"/>
        <dbReference type="ChEBI" id="CHEBI:15379"/>
        <dbReference type="ChEBI" id="CHEBI:57504"/>
        <dbReference type="ChEBI" id="CHEBI:57924"/>
        <dbReference type="EC" id="1.14.18.1"/>
    </reaction>
</comment>
<dbReference type="Pfam" id="PF18132">
    <property type="entry name" value="Tyrosinase_C"/>
    <property type="match status" value="1"/>
</dbReference>
<dbReference type="GO" id="GO:0046872">
    <property type="term" value="F:metal ion binding"/>
    <property type="evidence" value="ECO:0007669"/>
    <property type="project" value="UniProtKB-KW"/>
</dbReference>
<evidence type="ECO:0000259" key="11">
    <source>
        <dbReference type="PROSITE" id="PS00497"/>
    </source>
</evidence>
<comment type="caution">
    <text evidence="13">The sequence shown here is derived from an EMBL/GenBank/DDBJ whole genome shotgun (WGS) entry which is preliminary data.</text>
</comment>
<evidence type="ECO:0000313" key="14">
    <source>
        <dbReference type="Proteomes" id="UP001302812"/>
    </source>
</evidence>
<evidence type="ECO:0000256" key="2">
    <source>
        <dbReference type="ARBA" id="ARBA00009928"/>
    </source>
</evidence>
<keyword evidence="5" id="KW-0560">Oxidoreductase</keyword>
<accession>A0AAN6YT11</accession>
<evidence type="ECO:0000256" key="6">
    <source>
        <dbReference type="ARBA" id="ARBA00023008"/>
    </source>
</evidence>
<keyword evidence="7" id="KW-0503">Monooxygenase</keyword>
<dbReference type="PRINTS" id="PR00092">
    <property type="entry name" value="TYROSINASE"/>
</dbReference>
<keyword evidence="14" id="KW-1185">Reference proteome</keyword>
<protein>
    <recommendedName>
        <fullName evidence="3">tyrosinase</fullName>
        <ecNumber evidence="3">1.14.18.1</ecNumber>
    </recommendedName>
</protein>
<comment type="similarity">
    <text evidence="2">Belongs to the tyrosinase family.</text>
</comment>
<dbReference type="GO" id="GO:0004503">
    <property type="term" value="F:tyrosinase activity"/>
    <property type="evidence" value="ECO:0007669"/>
    <property type="project" value="UniProtKB-EC"/>
</dbReference>
<dbReference type="PROSITE" id="PS00497">
    <property type="entry name" value="TYROSINASE_1"/>
    <property type="match status" value="1"/>
</dbReference>
<evidence type="ECO:0000313" key="13">
    <source>
        <dbReference type="EMBL" id="KAK4112987.1"/>
    </source>
</evidence>
<dbReference type="SUPFAM" id="SSF48056">
    <property type="entry name" value="Di-copper centre-containing domain"/>
    <property type="match status" value="1"/>
</dbReference>
<evidence type="ECO:0000256" key="10">
    <source>
        <dbReference type="ARBA" id="ARBA00048881"/>
    </source>
</evidence>
<evidence type="ECO:0000256" key="5">
    <source>
        <dbReference type="ARBA" id="ARBA00023002"/>
    </source>
</evidence>
<dbReference type="Gene3D" id="2.60.310.20">
    <property type="match status" value="1"/>
</dbReference>
<comment type="cofactor">
    <cofactor evidence="1">
        <name>Cu(2+)</name>
        <dbReference type="ChEBI" id="CHEBI:29036"/>
    </cofactor>
</comment>
<dbReference type="PROSITE" id="PS00498">
    <property type="entry name" value="TYROSINASE_2"/>
    <property type="match status" value="1"/>
</dbReference>
<evidence type="ECO:0000256" key="8">
    <source>
        <dbReference type="ARBA" id="ARBA00023101"/>
    </source>
</evidence>
<dbReference type="RefSeq" id="XP_064670557.1">
    <property type="nucleotide sequence ID" value="XM_064818553.1"/>
</dbReference>
<name>A0AAN6YT11_9PEZI</name>
<dbReference type="InterPro" id="IPR050316">
    <property type="entry name" value="Tyrosinase/Hemocyanin"/>
</dbReference>
<reference evidence="13" key="1">
    <citation type="journal article" date="2023" name="Mol. Phylogenet. Evol.">
        <title>Genome-scale phylogeny and comparative genomics of the fungal order Sordariales.</title>
        <authorList>
            <person name="Hensen N."/>
            <person name="Bonometti L."/>
            <person name="Westerberg I."/>
            <person name="Brannstrom I.O."/>
            <person name="Guillou S."/>
            <person name="Cros-Aarteil S."/>
            <person name="Calhoun S."/>
            <person name="Haridas S."/>
            <person name="Kuo A."/>
            <person name="Mondo S."/>
            <person name="Pangilinan J."/>
            <person name="Riley R."/>
            <person name="LaButti K."/>
            <person name="Andreopoulos B."/>
            <person name="Lipzen A."/>
            <person name="Chen C."/>
            <person name="Yan M."/>
            <person name="Daum C."/>
            <person name="Ng V."/>
            <person name="Clum A."/>
            <person name="Steindorff A."/>
            <person name="Ohm R.A."/>
            <person name="Martin F."/>
            <person name="Silar P."/>
            <person name="Natvig D.O."/>
            <person name="Lalanne C."/>
            <person name="Gautier V."/>
            <person name="Ament-Velasquez S.L."/>
            <person name="Kruys A."/>
            <person name="Hutchinson M.I."/>
            <person name="Powell A.J."/>
            <person name="Barry K."/>
            <person name="Miller A.N."/>
            <person name="Grigoriev I.V."/>
            <person name="Debuchy R."/>
            <person name="Gladieux P."/>
            <person name="Hiltunen Thoren M."/>
            <person name="Johannesson H."/>
        </authorList>
    </citation>
    <scope>NUCLEOTIDE SEQUENCE</scope>
    <source>
        <strain evidence="13">CBS 508.74</strain>
    </source>
</reference>
<reference evidence="13" key="2">
    <citation type="submission" date="2023-05" db="EMBL/GenBank/DDBJ databases">
        <authorList>
            <consortium name="Lawrence Berkeley National Laboratory"/>
            <person name="Steindorff A."/>
            <person name="Hensen N."/>
            <person name="Bonometti L."/>
            <person name="Westerberg I."/>
            <person name="Brannstrom I.O."/>
            <person name="Guillou S."/>
            <person name="Cros-Aarteil S."/>
            <person name="Calhoun S."/>
            <person name="Haridas S."/>
            <person name="Kuo A."/>
            <person name="Mondo S."/>
            <person name="Pangilinan J."/>
            <person name="Riley R."/>
            <person name="Labutti K."/>
            <person name="Andreopoulos B."/>
            <person name="Lipzen A."/>
            <person name="Chen C."/>
            <person name="Yanf M."/>
            <person name="Daum C."/>
            <person name="Ng V."/>
            <person name="Clum A."/>
            <person name="Ohm R."/>
            <person name="Martin F."/>
            <person name="Silar P."/>
            <person name="Natvig D."/>
            <person name="Lalanne C."/>
            <person name="Gautier V."/>
            <person name="Ament-Velasquez S.L."/>
            <person name="Kruys A."/>
            <person name="Hutchinson M.I."/>
            <person name="Powell A.J."/>
            <person name="Barry K."/>
            <person name="Miller A.N."/>
            <person name="Grigoriev I.V."/>
            <person name="Debuchy R."/>
            <person name="Gladieux P."/>
            <person name="Thoren M.H."/>
            <person name="Johannesson H."/>
        </authorList>
    </citation>
    <scope>NUCLEOTIDE SEQUENCE</scope>
    <source>
        <strain evidence="13">CBS 508.74</strain>
    </source>
</reference>
<dbReference type="AlphaFoldDB" id="A0AAN6YT11"/>
<gene>
    <name evidence="13" type="ORF">N656DRAFT_828726</name>
</gene>
<dbReference type="GeneID" id="89942679"/>
<keyword evidence="4" id="KW-0479">Metal-binding</keyword>
<feature type="domain" description="Tyrosinase copper-binding" evidence="12">
    <location>
        <begin position="337"/>
        <end position="348"/>
    </location>
</feature>
<dbReference type="InterPro" id="IPR008922">
    <property type="entry name" value="Di-copper_centre_dom_sf"/>
</dbReference>
<keyword evidence="6" id="KW-0186">Copper</keyword>
<proteinExistence type="inferred from homology"/>
<dbReference type="Proteomes" id="UP001302812">
    <property type="component" value="Unassembled WGS sequence"/>
</dbReference>
<evidence type="ECO:0000256" key="7">
    <source>
        <dbReference type="ARBA" id="ARBA00023033"/>
    </source>
</evidence>
<evidence type="ECO:0000256" key="1">
    <source>
        <dbReference type="ARBA" id="ARBA00001973"/>
    </source>
</evidence>
<evidence type="ECO:0000256" key="3">
    <source>
        <dbReference type="ARBA" id="ARBA00011906"/>
    </source>
</evidence>
<evidence type="ECO:0000259" key="12">
    <source>
        <dbReference type="PROSITE" id="PS00498"/>
    </source>
</evidence>
<dbReference type="EC" id="1.14.18.1" evidence="3"/>
<sequence length="673" mass="75374">MATAMDLAASGVVVGMKELTGDVQVRVDIDVMLTEQPDAFNLMLLALAAMQKNPDVIKNIPGLDQNDLLSYYSIAGIHGFPRAAWDGVANQFEANKMFGGYCPHGRIIFPTWHRPYLMLMEQTIYQNMVKIAGKFDPPHRERYLNAAKAFRLPYLDYFRARHGRGVIVRRAGIDEWRQYDFRLPDVLNEPGIKVKLPPLDTMQEISNPLYSYQFKEGGQMPQADWDALGGTYTTVQTVRWAAKSAPNEHNLPALNTSLNRASQSGITTFFDLIHSAPYDKIEAVASDKLVDGDMTGSGSIEGFHGNYHMNIGGYVQVDRRNVVNLGHMSDVPVAAFDPVFWFHHCQIDRIWELWRAFHPNAWFPEPRDSTKQSDAKKNLLPFYKERKGKFFTSDDTKDTTALGYIYDDFVGPANKLLDRLHAKYNWMRVKPNDAQIRKPEDHMKPLYDKVHASYFMTGLKNPKTTTNGVPRPVPSGRGTHALTSLVATPAPAAAKIDPVFDREWYVDSAVLRSAADGPFTIFFFLALQGELPADADAASLAQSPFLAGINHMFVASSRACDNCGNLEALGHMSSDTTPITPLLLTYLDLEDNGLESLRPEHVKPFLVKYLRWRVVFNGNEIKDPRELAEHAHLTIGVSAKIYHDDGSKTYEKYPEVVDEIKANASATAGVQSS</sequence>
<comment type="catalytic activity">
    <reaction evidence="10">
        <text>L-tyrosine + O2 = L-dopaquinone + H2O</text>
        <dbReference type="Rhea" id="RHEA:18117"/>
        <dbReference type="ChEBI" id="CHEBI:15377"/>
        <dbReference type="ChEBI" id="CHEBI:15379"/>
        <dbReference type="ChEBI" id="CHEBI:57924"/>
        <dbReference type="ChEBI" id="CHEBI:58315"/>
        <dbReference type="EC" id="1.14.18.1"/>
    </reaction>
</comment>
<dbReference type="Pfam" id="PF00264">
    <property type="entry name" value="Tyrosinase"/>
    <property type="match status" value="1"/>
</dbReference>
<dbReference type="PANTHER" id="PTHR11474:SF76">
    <property type="entry name" value="SHKT DOMAIN-CONTAINING PROTEIN"/>
    <property type="match status" value="1"/>
</dbReference>
<dbReference type="InterPro" id="IPR041640">
    <property type="entry name" value="Tyrosinase_C"/>
</dbReference>
<evidence type="ECO:0000256" key="9">
    <source>
        <dbReference type="ARBA" id="ARBA00048233"/>
    </source>
</evidence>
<organism evidence="13 14">
    <name type="scientific">Canariomyces notabilis</name>
    <dbReference type="NCBI Taxonomy" id="2074819"/>
    <lineage>
        <taxon>Eukaryota</taxon>
        <taxon>Fungi</taxon>
        <taxon>Dikarya</taxon>
        <taxon>Ascomycota</taxon>
        <taxon>Pezizomycotina</taxon>
        <taxon>Sordariomycetes</taxon>
        <taxon>Sordariomycetidae</taxon>
        <taxon>Sordariales</taxon>
        <taxon>Chaetomiaceae</taxon>
        <taxon>Canariomyces</taxon>
    </lineage>
</organism>